<dbReference type="Pfam" id="PF01734">
    <property type="entry name" value="Patatin"/>
    <property type="match status" value="1"/>
</dbReference>
<dbReference type="SUPFAM" id="SSF52151">
    <property type="entry name" value="FabD/lysophospholipase-like"/>
    <property type="match status" value="1"/>
</dbReference>
<dbReference type="EMBL" id="MN740556">
    <property type="protein sequence ID" value="QHU33265.1"/>
    <property type="molecule type" value="Genomic_DNA"/>
</dbReference>
<keyword evidence="1" id="KW-0443">Lipid metabolism</keyword>
<dbReference type="AlphaFoldDB" id="A0A6C0LTC4"/>
<dbReference type="InterPro" id="IPR016035">
    <property type="entry name" value="Acyl_Trfase/lysoPLipase"/>
</dbReference>
<evidence type="ECO:0000256" key="1">
    <source>
        <dbReference type="ARBA" id="ARBA00023098"/>
    </source>
</evidence>
<dbReference type="InterPro" id="IPR052580">
    <property type="entry name" value="Lipid_Hydrolase"/>
</dbReference>
<protein>
    <recommendedName>
        <fullName evidence="2">PNPLA domain-containing protein</fullName>
    </recommendedName>
</protein>
<accession>A0A6C0LTC4</accession>
<sequence>MNELNKEIHKKNVIQSKINNLALCGGGIYGYAEIGAMSELEKYSEYIDINTISGTSVGSIVAALYAVGYDIDSLIKIIFEMDFNKLICDTWIPYINVFFKYGMYNADGLEAEIERLITKKTHIKNCTFSQIKINLKIVTTNLNYQRAEIFDKISTPMMIISKAVRMSISFPFTITPSLWNGDLYGDGGEFVNYPIILFENLEQTIGIAFASYNENKDGTLRNRIPINSIFDLIKSTGTTMTRATYVSQITQKYLDRSIIIHISKDINSMQFNLTKEQKQFILECGIEAVKKQINYIVNIDDNS</sequence>
<evidence type="ECO:0000259" key="2">
    <source>
        <dbReference type="PROSITE" id="PS51635"/>
    </source>
</evidence>
<proteinExistence type="predicted"/>
<organism evidence="3">
    <name type="scientific">viral metagenome</name>
    <dbReference type="NCBI Taxonomy" id="1070528"/>
    <lineage>
        <taxon>unclassified sequences</taxon>
        <taxon>metagenomes</taxon>
        <taxon>organismal metagenomes</taxon>
    </lineage>
</organism>
<name>A0A6C0LTC4_9ZZZZ</name>
<dbReference type="PROSITE" id="PS51635">
    <property type="entry name" value="PNPLA"/>
    <property type="match status" value="1"/>
</dbReference>
<dbReference type="InterPro" id="IPR002641">
    <property type="entry name" value="PNPLA_dom"/>
</dbReference>
<feature type="domain" description="PNPLA" evidence="2">
    <location>
        <begin position="21"/>
        <end position="199"/>
    </location>
</feature>
<dbReference type="Gene3D" id="3.40.1090.10">
    <property type="entry name" value="Cytosolic phospholipase A2 catalytic domain"/>
    <property type="match status" value="2"/>
</dbReference>
<evidence type="ECO:0000313" key="3">
    <source>
        <dbReference type="EMBL" id="QHU33265.1"/>
    </source>
</evidence>
<dbReference type="PANTHER" id="PTHR46394">
    <property type="entry name" value="ANNEXIN"/>
    <property type="match status" value="1"/>
</dbReference>
<dbReference type="PANTHER" id="PTHR46394:SF1">
    <property type="entry name" value="PNPLA DOMAIN-CONTAINING PROTEIN"/>
    <property type="match status" value="1"/>
</dbReference>
<reference evidence="3" key="1">
    <citation type="journal article" date="2020" name="Nature">
        <title>Giant virus diversity and host interactions through global metagenomics.</title>
        <authorList>
            <person name="Schulz F."/>
            <person name="Roux S."/>
            <person name="Paez-Espino D."/>
            <person name="Jungbluth S."/>
            <person name="Walsh D.A."/>
            <person name="Denef V.J."/>
            <person name="McMahon K.D."/>
            <person name="Konstantinidis K.T."/>
            <person name="Eloe-Fadrosh E.A."/>
            <person name="Kyrpides N.C."/>
            <person name="Woyke T."/>
        </authorList>
    </citation>
    <scope>NUCLEOTIDE SEQUENCE</scope>
    <source>
        <strain evidence="3">GVMAG-S-1014582-52</strain>
    </source>
</reference>
<dbReference type="GO" id="GO:0006629">
    <property type="term" value="P:lipid metabolic process"/>
    <property type="evidence" value="ECO:0007669"/>
    <property type="project" value="UniProtKB-KW"/>
</dbReference>